<evidence type="ECO:0000313" key="4">
    <source>
        <dbReference type="Proteomes" id="UP001642540"/>
    </source>
</evidence>
<name>A0ABP1S553_9HEXA</name>
<comment type="caution">
    <text evidence="3">The sequence shown here is derived from an EMBL/GenBank/DDBJ whole genome shotgun (WGS) entry which is preliminary data.</text>
</comment>
<dbReference type="Proteomes" id="UP001642540">
    <property type="component" value="Unassembled WGS sequence"/>
</dbReference>
<accession>A0ABP1S553</accession>
<sequence>MTTLSSKLFLRGVILAFLVGITVQSTEGLKCWVCEGYDTVEYQCSPENKGELRNCTGSTPTCELKEEINSIGDVYISRKCANGTGNAPRPGTCAPSEKVSEVNTTRCYCNDKDNCNYDRIDGRGGATSRHHSDDGGSNGLIIAFVIIIVVVALLLVGGLGYRWYSGRSRRSGMEVPIPNDE</sequence>
<feature type="chain" id="PRO_5045398100" evidence="2">
    <location>
        <begin position="29"/>
        <end position="181"/>
    </location>
</feature>
<evidence type="ECO:0000256" key="1">
    <source>
        <dbReference type="SAM" id="Phobius"/>
    </source>
</evidence>
<evidence type="ECO:0000313" key="3">
    <source>
        <dbReference type="EMBL" id="CAL8143792.1"/>
    </source>
</evidence>
<gene>
    <name evidence="3" type="ORF">ODALV1_LOCUS29902</name>
</gene>
<dbReference type="EMBL" id="CAXLJM020000160">
    <property type="protein sequence ID" value="CAL8143792.1"/>
    <property type="molecule type" value="Genomic_DNA"/>
</dbReference>
<feature type="signal peptide" evidence="2">
    <location>
        <begin position="1"/>
        <end position="28"/>
    </location>
</feature>
<proteinExistence type="predicted"/>
<protein>
    <submittedName>
        <fullName evidence="3">Uncharacterized protein</fullName>
    </submittedName>
</protein>
<keyword evidence="1" id="KW-0472">Membrane</keyword>
<keyword evidence="1" id="KW-0812">Transmembrane</keyword>
<organism evidence="3 4">
    <name type="scientific">Orchesella dallaii</name>
    <dbReference type="NCBI Taxonomy" id="48710"/>
    <lineage>
        <taxon>Eukaryota</taxon>
        <taxon>Metazoa</taxon>
        <taxon>Ecdysozoa</taxon>
        <taxon>Arthropoda</taxon>
        <taxon>Hexapoda</taxon>
        <taxon>Collembola</taxon>
        <taxon>Entomobryomorpha</taxon>
        <taxon>Entomobryoidea</taxon>
        <taxon>Orchesellidae</taxon>
        <taxon>Orchesellinae</taxon>
        <taxon>Orchesella</taxon>
    </lineage>
</organism>
<feature type="transmembrane region" description="Helical" evidence="1">
    <location>
        <begin position="140"/>
        <end position="164"/>
    </location>
</feature>
<keyword evidence="2" id="KW-0732">Signal</keyword>
<reference evidence="3 4" key="1">
    <citation type="submission" date="2024-08" db="EMBL/GenBank/DDBJ databases">
        <authorList>
            <person name="Cucini C."/>
            <person name="Frati F."/>
        </authorList>
    </citation>
    <scope>NUCLEOTIDE SEQUENCE [LARGE SCALE GENOMIC DNA]</scope>
</reference>
<keyword evidence="4" id="KW-1185">Reference proteome</keyword>
<evidence type="ECO:0000256" key="2">
    <source>
        <dbReference type="SAM" id="SignalP"/>
    </source>
</evidence>
<keyword evidence="1" id="KW-1133">Transmembrane helix</keyword>